<gene>
    <name evidence="2" type="ORF">O4J56_20245</name>
</gene>
<reference evidence="2 3" key="1">
    <citation type="submission" date="2023-01" db="EMBL/GenBank/DDBJ databases">
        <title>Draft genome sequence of Nocardiopsis sp. RSe5-2 isolated from halophytes.</title>
        <authorList>
            <person name="Duangmal K."/>
            <person name="Chantavorakit T."/>
        </authorList>
    </citation>
    <scope>NUCLEOTIDE SEQUENCE [LARGE SCALE GENOMIC DNA]</scope>
    <source>
        <strain evidence="2 3">RSe5-2</strain>
    </source>
</reference>
<dbReference type="GO" id="GO:0004497">
    <property type="term" value="F:monooxygenase activity"/>
    <property type="evidence" value="ECO:0007669"/>
    <property type="project" value="UniProtKB-KW"/>
</dbReference>
<keyword evidence="3" id="KW-1185">Reference proteome</keyword>
<keyword evidence="2" id="KW-0560">Oxidoreductase</keyword>
<dbReference type="Pfam" id="PF03992">
    <property type="entry name" value="ABM"/>
    <property type="match status" value="1"/>
</dbReference>
<dbReference type="EMBL" id="JAQFWQ010000064">
    <property type="protein sequence ID" value="MDA2812987.1"/>
    <property type="molecule type" value="Genomic_DNA"/>
</dbReference>
<dbReference type="Gene3D" id="3.30.70.100">
    <property type="match status" value="1"/>
</dbReference>
<accession>A0ABT4U7P4</accession>
<sequence length="119" mass="12782">MSPDTGAAPAAGPAAAGGGAADGVVMINVFVVAPEDQERLAEMIETAWDEVMHAVPGIVSATVHTSLDGTRVTNYSEWRSEADFLAMLEREDAREHMRAIGRIAVSNPFVYRVRSRRAV</sequence>
<organism evidence="2 3">
    <name type="scientific">Nocardiopsis endophytica</name>
    <dbReference type="NCBI Taxonomy" id="3018445"/>
    <lineage>
        <taxon>Bacteria</taxon>
        <taxon>Bacillati</taxon>
        <taxon>Actinomycetota</taxon>
        <taxon>Actinomycetes</taxon>
        <taxon>Streptosporangiales</taxon>
        <taxon>Nocardiopsidaceae</taxon>
        <taxon>Nocardiopsis</taxon>
    </lineage>
</organism>
<feature type="domain" description="ABM" evidence="1">
    <location>
        <begin position="24"/>
        <end position="114"/>
    </location>
</feature>
<name>A0ABT4U7P4_9ACTN</name>
<dbReference type="InterPro" id="IPR011008">
    <property type="entry name" value="Dimeric_a/b-barrel"/>
</dbReference>
<proteinExistence type="predicted"/>
<dbReference type="SUPFAM" id="SSF54909">
    <property type="entry name" value="Dimeric alpha+beta barrel"/>
    <property type="match status" value="1"/>
</dbReference>
<dbReference type="PROSITE" id="PS51725">
    <property type="entry name" value="ABM"/>
    <property type="match status" value="1"/>
</dbReference>
<comment type="caution">
    <text evidence="2">The sequence shown here is derived from an EMBL/GenBank/DDBJ whole genome shotgun (WGS) entry which is preliminary data.</text>
</comment>
<keyword evidence="2" id="KW-0503">Monooxygenase</keyword>
<evidence type="ECO:0000313" key="3">
    <source>
        <dbReference type="Proteomes" id="UP001527866"/>
    </source>
</evidence>
<protein>
    <submittedName>
        <fullName evidence="2">Antibiotic biosynthesis monooxygenase</fullName>
    </submittedName>
</protein>
<dbReference type="RefSeq" id="WP_270687755.1">
    <property type="nucleotide sequence ID" value="NZ_JAQFWQ010000064.1"/>
</dbReference>
<dbReference type="Proteomes" id="UP001527866">
    <property type="component" value="Unassembled WGS sequence"/>
</dbReference>
<evidence type="ECO:0000313" key="2">
    <source>
        <dbReference type="EMBL" id="MDA2812987.1"/>
    </source>
</evidence>
<evidence type="ECO:0000259" key="1">
    <source>
        <dbReference type="PROSITE" id="PS51725"/>
    </source>
</evidence>
<dbReference type="InterPro" id="IPR007138">
    <property type="entry name" value="ABM_dom"/>
</dbReference>